<dbReference type="Proteomes" id="UP000625283">
    <property type="component" value="Unassembled WGS sequence"/>
</dbReference>
<dbReference type="InterPro" id="IPR019052">
    <property type="entry name" value="DUF2383"/>
</dbReference>
<sequence>MKNTLYNHTALINRLIEINNDRIEGYETAIALLPNKEATGLRQAFEFLRDQSLTFKNELAPLVVQSGSEPTENTRDSGKLFRAWMTLKSTLSSHTLASILDSCDQGEQEFSEVYRQALEESTGAPLELVTIMERQSNLQQETYNKLKEWKDNSISE</sequence>
<organism evidence="2 3">
    <name type="scientific">Sphingobacterium faecale</name>
    <dbReference type="NCBI Taxonomy" id="2803775"/>
    <lineage>
        <taxon>Bacteria</taxon>
        <taxon>Pseudomonadati</taxon>
        <taxon>Bacteroidota</taxon>
        <taxon>Sphingobacteriia</taxon>
        <taxon>Sphingobacteriales</taxon>
        <taxon>Sphingobacteriaceae</taxon>
        <taxon>Sphingobacterium</taxon>
    </lineage>
</organism>
<dbReference type="EMBL" id="JAERTY010000004">
    <property type="protein sequence ID" value="MBL1408977.1"/>
    <property type="molecule type" value="Genomic_DNA"/>
</dbReference>
<dbReference type="Gene3D" id="1.20.1260.10">
    <property type="match status" value="1"/>
</dbReference>
<proteinExistence type="predicted"/>
<gene>
    <name evidence="2" type="ORF">JKG61_09470</name>
</gene>
<accession>A0ABS1R2P8</accession>
<dbReference type="InterPro" id="IPR009078">
    <property type="entry name" value="Ferritin-like_SF"/>
</dbReference>
<feature type="domain" description="DUF2383" evidence="1">
    <location>
        <begin position="12"/>
        <end position="120"/>
    </location>
</feature>
<name>A0ABS1R2P8_9SPHI</name>
<evidence type="ECO:0000313" key="2">
    <source>
        <dbReference type="EMBL" id="MBL1408977.1"/>
    </source>
</evidence>
<dbReference type="NCBIfam" id="TIGR02284">
    <property type="entry name" value="PA2169 family four-helix-bundle protein"/>
    <property type="match status" value="1"/>
</dbReference>
<dbReference type="InterPro" id="IPR011971">
    <property type="entry name" value="CHP02284"/>
</dbReference>
<reference evidence="2 3" key="1">
    <citation type="submission" date="2021-01" db="EMBL/GenBank/DDBJ databases">
        <title>C459-1 draft genome sequence.</title>
        <authorList>
            <person name="Zhang X.-F."/>
        </authorList>
    </citation>
    <scope>NUCLEOTIDE SEQUENCE [LARGE SCALE GENOMIC DNA]</scope>
    <source>
        <strain evidence="3">C459-1</strain>
    </source>
</reference>
<keyword evidence="3" id="KW-1185">Reference proteome</keyword>
<protein>
    <submittedName>
        <fullName evidence="2">PA2169 family four-helix-bundle protein</fullName>
    </submittedName>
</protein>
<dbReference type="InterPro" id="IPR012347">
    <property type="entry name" value="Ferritin-like"/>
</dbReference>
<dbReference type="RefSeq" id="WP_202102725.1">
    <property type="nucleotide sequence ID" value="NZ_JAERTY010000004.1"/>
</dbReference>
<dbReference type="Pfam" id="PF09537">
    <property type="entry name" value="DUF2383"/>
    <property type="match status" value="1"/>
</dbReference>
<evidence type="ECO:0000259" key="1">
    <source>
        <dbReference type="Pfam" id="PF09537"/>
    </source>
</evidence>
<comment type="caution">
    <text evidence="2">The sequence shown here is derived from an EMBL/GenBank/DDBJ whole genome shotgun (WGS) entry which is preliminary data.</text>
</comment>
<evidence type="ECO:0000313" key="3">
    <source>
        <dbReference type="Proteomes" id="UP000625283"/>
    </source>
</evidence>
<dbReference type="SUPFAM" id="SSF47240">
    <property type="entry name" value="Ferritin-like"/>
    <property type="match status" value="1"/>
</dbReference>